<comment type="similarity">
    <text evidence="1">Belongs to the RutC family.</text>
</comment>
<dbReference type="GO" id="GO:0005829">
    <property type="term" value="C:cytosol"/>
    <property type="evidence" value="ECO:0007669"/>
    <property type="project" value="TreeGrafter"/>
</dbReference>
<name>A0A8J7HD27_9CYAN</name>
<dbReference type="SUPFAM" id="SSF55298">
    <property type="entry name" value="YjgF-like"/>
    <property type="match status" value="1"/>
</dbReference>
<dbReference type="InterPro" id="IPR006311">
    <property type="entry name" value="TAT_signal"/>
</dbReference>
<accession>A0A8J7HD27</accession>
<dbReference type="CDD" id="cd00448">
    <property type="entry name" value="YjgF_YER057c_UK114_family"/>
    <property type="match status" value="1"/>
</dbReference>
<dbReference type="RefSeq" id="WP_214439486.1">
    <property type="nucleotide sequence ID" value="NZ_JAECZB010000026.1"/>
</dbReference>
<evidence type="ECO:0000313" key="2">
    <source>
        <dbReference type="EMBL" id="MBH8553197.1"/>
    </source>
</evidence>
<dbReference type="Gene3D" id="3.30.1330.40">
    <property type="entry name" value="RutC-like"/>
    <property type="match status" value="1"/>
</dbReference>
<gene>
    <name evidence="2" type="ORF">I8751_12615</name>
</gene>
<dbReference type="PANTHER" id="PTHR11803">
    <property type="entry name" value="2-IMINOBUTANOATE/2-IMINOPROPANOATE DEAMINASE RIDA"/>
    <property type="match status" value="1"/>
</dbReference>
<dbReference type="AlphaFoldDB" id="A0A8J7HD27"/>
<reference evidence="2 3" key="1">
    <citation type="journal article" date="2021" name="Int. J. Syst. Evol. Microbiol.">
        <title>Amazonocrinis nigriterrae gen. nov., sp. nov., Atlanticothrix silvestris gen. nov., sp. nov. and Dendronalium phyllosphericum gen. nov., sp. nov., nostocacean cyanobacteria from Brazilian environments.</title>
        <authorList>
            <person name="Alvarenga D.O."/>
            <person name="Andreote A.P.D."/>
            <person name="Branco L.H.Z."/>
            <person name="Delbaje E."/>
            <person name="Cruz R.B."/>
            <person name="Varani A.M."/>
            <person name="Fiore M.F."/>
        </authorList>
    </citation>
    <scope>NUCLEOTIDE SEQUENCE [LARGE SCALE GENOMIC DNA]</scope>
    <source>
        <strain evidence="2 3">CENA357</strain>
    </source>
</reference>
<dbReference type="Proteomes" id="UP000599391">
    <property type="component" value="Unassembled WGS sequence"/>
</dbReference>
<keyword evidence="3" id="KW-1185">Reference proteome</keyword>
<comment type="caution">
    <text evidence="2">The sequence shown here is derived from an EMBL/GenBank/DDBJ whole genome shotgun (WGS) entry which is preliminary data.</text>
</comment>
<dbReference type="InterPro" id="IPR035959">
    <property type="entry name" value="RutC-like_sf"/>
</dbReference>
<organism evidence="2 3">
    <name type="scientific">Atlanticothrix silvestris CENA357</name>
    <dbReference type="NCBI Taxonomy" id="1725252"/>
    <lineage>
        <taxon>Bacteria</taxon>
        <taxon>Bacillati</taxon>
        <taxon>Cyanobacteriota</taxon>
        <taxon>Cyanophyceae</taxon>
        <taxon>Nostocales</taxon>
        <taxon>Nodulariaceae</taxon>
        <taxon>Atlanticothrix</taxon>
        <taxon>Atlanticothrix silvestris</taxon>
    </lineage>
</organism>
<evidence type="ECO:0000313" key="3">
    <source>
        <dbReference type="Proteomes" id="UP000599391"/>
    </source>
</evidence>
<dbReference type="EMBL" id="JAECZB010000026">
    <property type="protein sequence ID" value="MBH8553197.1"/>
    <property type="molecule type" value="Genomic_DNA"/>
</dbReference>
<dbReference type="InterPro" id="IPR006175">
    <property type="entry name" value="YjgF/YER057c/UK114"/>
</dbReference>
<dbReference type="PROSITE" id="PS51318">
    <property type="entry name" value="TAT"/>
    <property type="match status" value="1"/>
</dbReference>
<evidence type="ECO:0000256" key="1">
    <source>
        <dbReference type="ARBA" id="ARBA00010552"/>
    </source>
</evidence>
<dbReference type="Pfam" id="PF01042">
    <property type="entry name" value="Ribonuc_L-PSP"/>
    <property type="match status" value="1"/>
</dbReference>
<sequence length="195" mass="21233">MTTRRITSAVNLIAAKFSRRNALLWLGGSGLGTALVVGGTQQQASAQNHEELKLVNPPTLYNATQNGYSHIAVTPARTRTVYISGQFGSDLQGNLVSNDFEEQLVRAFQNLRFALEAVGARPQDVAKTTVLIVDYNQTKLIPLGREIGNLWGNKPPANTLIPVPRLALDGMLFEIDAYAAIPEKPDRGMAPTYPF</sequence>
<dbReference type="GO" id="GO:0019239">
    <property type="term" value="F:deaminase activity"/>
    <property type="evidence" value="ECO:0007669"/>
    <property type="project" value="TreeGrafter"/>
</dbReference>
<dbReference type="PANTHER" id="PTHR11803:SF58">
    <property type="entry name" value="PROTEIN HMF1-RELATED"/>
    <property type="match status" value="1"/>
</dbReference>
<protein>
    <submittedName>
        <fullName evidence="2">RidA family protein</fullName>
    </submittedName>
</protein>
<proteinExistence type="inferred from homology"/>